<keyword evidence="2" id="KW-0732">Signal</keyword>
<gene>
    <name evidence="4" type="ORF">H8700_01195</name>
</gene>
<evidence type="ECO:0000256" key="1">
    <source>
        <dbReference type="SAM" id="MobiDB-lite"/>
    </source>
</evidence>
<accession>A0ABR7MRC0</accession>
<organism evidence="4 5">
    <name type="scientific">Jutongia hominis</name>
    <dbReference type="NCBI Taxonomy" id="2763664"/>
    <lineage>
        <taxon>Bacteria</taxon>
        <taxon>Bacillati</taxon>
        <taxon>Bacillota</taxon>
        <taxon>Clostridia</taxon>
        <taxon>Lachnospirales</taxon>
        <taxon>Lachnospiraceae</taxon>
        <taxon>Jutongia</taxon>
    </lineage>
</organism>
<comment type="caution">
    <text evidence="4">The sequence shown here is derived from an EMBL/GenBank/DDBJ whole genome shotgun (WGS) entry which is preliminary data.</text>
</comment>
<dbReference type="InterPro" id="IPR008964">
    <property type="entry name" value="Invasin/intimin_cell_adhesion"/>
</dbReference>
<dbReference type="Proteomes" id="UP000637513">
    <property type="component" value="Unassembled WGS sequence"/>
</dbReference>
<feature type="chain" id="PRO_5046775550" evidence="2">
    <location>
        <begin position="23"/>
        <end position="334"/>
    </location>
</feature>
<dbReference type="RefSeq" id="WP_249302412.1">
    <property type="nucleotide sequence ID" value="NZ_JACRSW010000001.1"/>
</dbReference>
<sequence>MKTCKKKIALGLSLVLVSASIAVPSTESQAAKMKLNRSSAAIKVGKKVTLKVKGTKKKVKWTTSKKAIASVSGKGVVTGKKVGMATITAKVGKKKFRCKVTVKAKKKIVQNTTRNTTQNTTQNTTKTTVPTPAPVINNPVQSNTNKVSTDQLAANCAVKMTKLSDGVLVTVTNNNTQQIDSLNVMCTLKDENNAEVQSNSVYFDCLASGKSYDQYISVPLEYFSVDLTKSTTKVDLVNIYINYVDKTNAITESIEESTDSIGLDYTVKNTSDKNVSVEGIVYFYDKSGKMISCSNISAEAYANDTTQAWISVPNDDYEKLYDSFKVVTHAYAQK</sequence>
<reference evidence="4 5" key="1">
    <citation type="submission" date="2020-08" db="EMBL/GenBank/DDBJ databases">
        <title>Genome public.</title>
        <authorList>
            <person name="Liu C."/>
            <person name="Sun Q."/>
        </authorList>
    </citation>
    <scope>NUCLEOTIDE SEQUENCE [LARGE SCALE GENOMIC DNA]</scope>
    <source>
        <strain evidence="4 5">BX3</strain>
    </source>
</reference>
<feature type="signal peptide" evidence="2">
    <location>
        <begin position="1"/>
        <end position="22"/>
    </location>
</feature>
<evidence type="ECO:0000259" key="3">
    <source>
        <dbReference type="SMART" id="SM00635"/>
    </source>
</evidence>
<evidence type="ECO:0000256" key="2">
    <source>
        <dbReference type="SAM" id="SignalP"/>
    </source>
</evidence>
<evidence type="ECO:0000313" key="4">
    <source>
        <dbReference type="EMBL" id="MBC8556341.1"/>
    </source>
</evidence>
<dbReference type="SUPFAM" id="SSF49373">
    <property type="entry name" value="Invasin/intimin cell-adhesion fragments"/>
    <property type="match status" value="1"/>
</dbReference>
<proteinExistence type="predicted"/>
<dbReference type="SMART" id="SM00635">
    <property type="entry name" value="BID_2"/>
    <property type="match status" value="1"/>
</dbReference>
<dbReference type="EMBL" id="JACRSW010000001">
    <property type="protein sequence ID" value="MBC8556341.1"/>
    <property type="molecule type" value="Genomic_DNA"/>
</dbReference>
<keyword evidence="5" id="KW-1185">Reference proteome</keyword>
<protein>
    <submittedName>
        <fullName evidence="4">Ig-like domain-containing protein</fullName>
    </submittedName>
</protein>
<feature type="domain" description="BIG2" evidence="3">
    <location>
        <begin position="29"/>
        <end position="101"/>
    </location>
</feature>
<dbReference type="InterPro" id="IPR003343">
    <property type="entry name" value="Big_2"/>
</dbReference>
<evidence type="ECO:0000313" key="5">
    <source>
        <dbReference type="Proteomes" id="UP000637513"/>
    </source>
</evidence>
<dbReference type="Pfam" id="PF02368">
    <property type="entry name" value="Big_2"/>
    <property type="match status" value="1"/>
</dbReference>
<feature type="region of interest" description="Disordered" evidence="1">
    <location>
        <begin position="115"/>
        <end position="143"/>
    </location>
</feature>
<dbReference type="Gene3D" id="2.60.40.1080">
    <property type="match status" value="1"/>
</dbReference>
<name>A0ABR7MRC0_9FIRM</name>
<feature type="compositionally biased region" description="Low complexity" evidence="1">
    <location>
        <begin position="115"/>
        <end position="128"/>
    </location>
</feature>